<gene>
    <name evidence="4" type="ORF">ILT43_10205</name>
</gene>
<evidence type="ECO:0000313" key="4">
    <source>
        <dbReference type="EMBL" id="MBM6576747.1"/>
    </source>
</evidence>
<evidence type="ECO:0000256" key="2">
    <source>
        <dbReference type="ARBA" id="ARBA00037999"/>
    </source>
</evidence>
<dbReference type="Gene3D" id="3.40.640.10">
    <property type="entry name" value="Type I PLP-dependent aspartate aminotransferase-like (Major domain)"/>
    <property type="match status" value="1"/>
</dbReference>
<keyword evidence="4" id="KW-0032">Aminotransferase</keyword>
<organism evidence="4 5">
    <name type="scientific">Sphingomonas longa</name>
    <dbReference type="NCBI Taxonomy" id="2778730"/>
    <lineage>
        <taxon>Bacteria</taxon>
        <taxon>Pseudomonadati</taxon>
        <taxon>Pseudomonadota</taxon>
        <taxon>Alphaproteobacteria</taxon>
        <taxon>Sphingomonadales</taxon>
        <taxon>Sphingomonadaceae</taxon>
        <taxon>Sphingomonas</taxon>
    </lineage>
</organism>
<keyword evidence="1 3" id="KW-0663">Pyridoxal phosphate</keyword>
<proteinExistence type="inferred from homology"/>
<dbReference type="SUPFAM" id="SSF51905">
    <property type="entry name" value="FAD/NAD(P)-binding domain"/>
    <property type="match status" value="1"/>
</dbReference>
<dbReference type="InterPro" id="IPR015421">
    <property type="entry name" value="PyrdxlP-dep_Trfase_major"/>
</dbReference>
<reference evidence="4 5" key="1">
    <citation type="submission" date="2020-12" db="EMBL/GenBank/DDBJ databases">
        <title>Sphingomonas sp.</title>
        <authorList>
            <person name="Kim M.K."/>
        </authorList>
    </citation>
    <scope>NUCLEOTIDE SEQUENCE [LARGE SCALE GENOMIC DNA]</scope>
    <source>
        <strain evidence="4 5">BT552</strain>
    </source>
</reference>
<keyword evidence="4" id="KW-0808">Transferase</keyword>
<sequence>MNPLPLIAPNPPRASLLGAAFARVEASGIYSNHGPEARAFEAEATTHLFAGRGASLAVANATLGLMIAIREAAGLRHRAGAQALMPALTFAATAQAAEWAGLQPLIVDVDPDDWAMAAAEEERMLRERPGRIAVIVPYATFGNAIDLHRYAWLRQRYGVGVVIDAAASLGTLDDCGVGFGADAPFAVVYSMHATKTFAVAEGGLIHSGDADLIERLRAMTNFGFTGARSATLPGINAKLPEVLAVMAREKLSGFDAVCDNRAVVEQAYRDALQGSALQSVAGRRRAMQFMPVLLPESLAPQRDAVVGALAADGIGCGTYFSPHLGQQPWLREVGDCQPTPSADAIAARMLSLPITDAMTSADARRAAAALDSVCAALTDIARIPARVQATPAVAPLMIVGGGPAGTALLTAATKRGLLPEFARGLIVVERDPHVGGGRLGRYAITSDSTAQTFLSAVKDNAHPSIAALHDAPEGRAVAAHADALGVPLVEVGPLLRATGERLADVVRDHGGTVLTGHEALGAERTTDGLWRVTLRRLRDGATVQRLTRALVIATGGHQPLDRLTAQRIAGAPLVELAGERLMQSDAVLTLGGFAQIADILSRKRAPKIAVIGGSTSALTSVALLLKGQPALPLGAGAITLLHRRPLRPFYHSVEAAQAEGFTDFSPDDICPVSGFVYRLAGFRLEARDLVLRMLGIDGRAPDPRVALHRITGDEDAEARAIVRDADLVVAALGYRPIGLPLSGIDGRPLALAADEGAPMVDRHCRVVGADGQPVPDAYGIGLAAGFVPWGALGGEASFVGQANGLWLWQNDVGLMIVDQVLAQAARAAA</sequence>
<accession>A0ABS2D737</accession>
<dbReference type="GO" id="GO:0008483">
    <property type="term" value="F:transaminase activity"/>
    <property type="evidence" value="ECO:0007669"/>
    <property type="project" value="UniProtKB-KW"/>
</dbReference>
<dbReference type="InterPro" id="IPR015424">
    <property type="entry name" value="PyrdxlP-dep_Trfase"/>
</dbReference>
<dbReference type="PRINTS" id="PR00368">
    <property type="entry name" value="FADPNR"/>
</dbReference>
<dbReference type="InterPro" id="IPR036188">
    <property type="entry name" value="FAD/NAD-bd_sf"/>
</dbReference>
<evidence type="ECO:0000313" key="5">
    <source>
        <dbReference type="Proteomes" id="UP000763641"/>
    </source>
</evidence>
<evidence type="ECO:0000256" key="3">
    <source>
        <dbReference type="RuleBase" id="RU004508"/>
    </source>
</evidence>
<dbReference type="Gene3D" id="3.50.50.60">
    <property type="entry name" value="FAD/NAD(P)-binding domain"/>
    <property type="match status" value="1"/>
</dbReference>
<evidence type="ECO:0000256" key="1">
    <source>
        <dbReference type="ARBA" id="ARBA00022898"/>
    </source>
</evidence>
<dbReference type="InterPro" id="IPR000653">
    <property type="entry name" value="DegT/StrS_aminotransferase"/>
</dbReference>
<protein>
    <submittedName>
        <fullName evidence="4">DegT/DnrJ/EryC1/StrS family aminotransferase</fullName>
    </submittedName>
</protein>
<dbReference type="RefSeq" id="WP_204198864.1">
    <property type="nucleotide sequence ID" value="NZ_JAFEMC010000003.1"/>
</dbReference>
<dbReference type="EMBL" id="JAFEMC010000003">
    <property type="protein sequence ID" value="MBM6576747.1"/>
    <property type="molecule type" value="Genomic_DNA"/>
</dbReference>
<dbReference type="Pfam" id="PF01041">
    <property type="entry name" value="DegT_DnrJ_EryC1"/>
    <property type="match status" value="1"/>
</dbReference>
<comment type="caution">
    <text evidence="4">The sequence shown here is derived from an EMBL/GenBank/DDBJ whole genome shotgun (WGS) entry which is preliminary data.</text>
</comment>
<dbReference type="PANTHER" id="PTHR30244">
    <property type="entry name" value="TRANSAMINASE"/>
    <property type="match status" value="1"/>
</dbReference>
<keyword evidence="5" id="KW-1185">Reference proteome</keyword>
<dbReference type="Proteomes" id="UP000763641">
    <property type="component" value="Unassembled WGS sequence"/>
</dbReference>
<dbReference type="PANTHER" id="PTHR30244:SF9">
    <property type="entry name" value="PROTEIN RV3402C"/>
    <property type="match status" value="1"/>
</dbReference>
<name>A0ABS2D737_9SPHN</name>
<dbReference type="SUPFAM" id="SSF53383">
    <property type="entry name" value="PLP-dependent transferases"/>
    <property type="match status" value="1"/>
</dbReference>
<comment type="similarity">
    <text evidence="2 3">Belongs to the DegT/DnrJ/EryC1 family.</text>
</comment>